<keyword evidence="1" id="KW-0813">Transport</keyword>
<evidence type="ECO:0000313" key="4">
    <source>
        <dbReference type="EMBL" id="KAF4669665.1"/>
    </source>
</evidence>
<dbReference type="EMBL" id="JAAPAO010000166">
    <property type="protein sequence ID" value="KAF4669665.1"/>
    <property type="molecule type" value="Genomic_DNA"/>
</dbReference>
<sequence>MFRPPPSNDTPPRGGLFGSSGYADDDRHLRKHTEQQSTYGLKQQRQQAELFGDTGAPTSRGYMGGGDPLEYAGGREDLPPPGCDDIPTMFSSFPTKSTSRSGGLLDTSGVLQNRAGAYTAEDSGFGPVAGGSFGGLASMGSGRSSGCWVTVFGFAPAMAVAVRHHIEAVLGEKIAECRVGNGNFMHVCLPSPAAARNCLQLSGSVLFEGTMIGIVPCTSPSERMIWLVDGQLINSGADEDTNDVGYTLPASGTQQDGDTSNKSRLTASLAPQAIVVKACEIVQVQAVVVKACEIVQVQAVVVKACEIVQVQAVVVKACEIVQVQAVVVLSRRTASCLAVSSPHMLRCFDNV</sequence>
<dbReference type="PROSITE" id="PS51472">
    <property type="entry name" value="RRM_NUP35"/>
    <property type="match status" value="1"/>
</dbReference>
<keyword evidence="1" id="KW-0906">Nuclear pore complex</keyword>
<name>A0A7J6MDN4_PERCH</name>
<feature type="compositionally biased region" description="Polar residues" evidence="2">
    <location>
        <begin position="35"/>
        <end position="47"/>
    </location>
</feature>
<keyword evidence="5" id="KW-1185">Reference proteome</keyword>
<keyword evidence="1" id="KW-0811">Translocation</keyword>
<dbReference type="OrthoDB" id="432677at2759"/>
<reference evidence="4 5" key="1">
    <citation type="submission" date="2020-04" db="EMBL/GenBank/DDBJ databases">
        <title>Perkinsus chesapeaki whole genome sequence.</title>
        <authorList>
            <person name="Bogema D.R."/>
        </authorList>
    </citation>
    <scope>NUCLEOTIDE SEQUENCE [LARGE SCALE GENOMIC DNA]</scope>
    <source>
        <strain evidence="4">ATCC PRA-425</strain>
    </source>
</reference>
<accession>A0A7J6MDN4</accession>
<feature type="domain" description="RRM Nup35-type" evidence="3">
    <location>
        <begin position="143"/>
        <end position="224"/>
    </location>
</feature>
<keyword evidence="1" id="KW-0539">Nucleus</keyword>
<feature type="compositionally biased region" description="Basic and acidic residues" evidence="2">
    <location>
        <begin position="24"/>
        <end position="34"/>
    </location>
</feature>
<protein>
    <submittedName>
        <fullName evidence="4">Nucleoporin nup35</fullName>
    </submittedName>
</protein>
<dbReference type="GO" id="GO:0005643">
    <property type="term" value="C:nuclear pore"/>
    <property type="evidence" value="ECO:0007669"/>
    <property type="project" value="UniProtKB-UniRule"/>
</dbReference>
<evidence type="ECO:0000313" key="5">
    <source>
        <dbReference type="Proteomes" id="UP000591131"/>
    </source>
</evidence>
<dbReference type="Gene3D" id="3.30.70.330">
    <property type="match status" value="1"/>
</dbReference>
<evidence type="ECO:0000256" key="1">
    <source>
        <dbReference type="PROSITE-ProRule" id="PRU00804"/>
    </source>
</evidence>
<evidence type="ECO:0000256" key="2">
    <source>
        <dbReference type="SAM" id="MobiDB-lite"/>
    </source>
</evidence>
<dbReference type="Proteomes" id="UP000591131">
    <property type="component" value="Unassembled WGS sequence"/>
</dbReference>
<gene>
    <name evidence="4" type="primary">NUP35</name>
    <name evidence="4" type="ORF">FOL47_002411</name>
</gene>
<feature type="region of interest" description="Disordered" evidence="2">
    <location>
        <begin position="1"/>
        <end position="84"/>
    </location>
</feature>
<dbReference type="Pfam" id="PF05172">
    <property type="entry name" value="RRM_Nup35"/>
    <property type="match status" value="1"/>
</dbReference>
<proteinExistence type="predicted"/>
<keyword evidence="1" id="KW-0653">Protein transport</keyword>
<organism evidence="4 5">
    <name type="scientific">Perkinsus chesapeaki</name>
    <name type="common">Clam parasite</name>
    <name type="synonym">Perkinsus andrewsi</name>
    <dbReference type="NCBI Taxonomy" id="330153"/>
    <lineage>
        <taxon>Eukaryota</taxon>
        <taxon>Sar</taxon>
        <taxon>Alveolata</taxon>
        <taxon>Perkinsozoa</taxon>
        <taxon>Perkinsea</taxon>
        <taxon>Perkinsida</taxon>
        <taxon>Perkinsidae</taxon>
        <taxon>Perkinsus</taxon>
    </lineage>
</organism>
<dbReference type="InterPro" id="IPR012677">
    <property type="entry name" value="Nucleotide-bd_a/b_plait_sf"/>
</dbReference>
<evidence type="ECO:0000259" key="3">
    <source>
        <dbReference type="PROSITE" id="PS51472"/>
    </source>
</evidence>
<dbReference type="InterPro" id="IPR007846">
    <property type="entry name" value="RRM_NUP35_dom"/>
</dbReference>
<comment type="caution">
    <text evidence="4">The sequence shown here is derived from an EMBL/GenBank/DDBJ whole genome shotgun (WGS) entry which is preliminary data.</text>
</comment>
<dbReference type="GO" id="GO:0051028">
    <property type="term" value="P:mRNA transport"/>
    <property type="evidence" value="ECO:0007669"/>
    <property type="project" value="UniProtKB-UniRule"/>
</dbReference>
<keyword evidence="1" id="KW-0509">mRNA transport</keyword>
<dbReference type="AlphaFoldDB" id="A0A7J6MDN4"/>